<dbReference type="PANTHER" id="PTHR37809:SF1">
    <property type="entry name" value="RIBOSOMAL PROTEIN S12 METHYLTHIOTRANSFERASE ACCESSORY FACTOR YCAO"/>
    <property type="match status" value="1"/>
</dbReference>
<evidence type="ECO:0000313" key="3">
    <source>
        <dbReference type="Proteomes" id="UP001156706"/>
    </source>
</evidence>
<protein>
    <recommendedName>
        <fullName evidence="1">YcaO domain-containing protein</fullName>
    </recommendedName>
</protein>
<accession>A0ABQ5YBU0</accession>
<dbReference type="PROSITE" id="PS51664">
    <property type="entry name" value="YCAO"/>
    <property type="match status" value="1"/>
</dbReference>
<dbReference type="Gene3D" id="3.30.160.660">
    <property type="match status" value="1"/>
</dbReference>
<dbReference type="Gene3D" id="3.30.40.250">
    <property type="match status" value="1"/>
</dbReference>
<reference evidence="3" key="1">
    <citation type="journal article" date="2019" name="Int. J. Syst. Evol. Microbiol.">
        <title>The Global Catalogue of Microorganisms (GCM) 10K type strain sequencing project: providing services to taxonomists for standard genome sequencing and annotation.</title>
        <authorList>
            <consortium name="The Broad Institute Genomics Platform"/>
            <consortium name="The Broad Institute Genome Sequencing Center for Infectious Disease"/>
            <person name="Wu L."/>
            <person name="Ma J."/>
        </authorList>
    </citation>
    <scope>NUCLEOTIDE SEQUENCE [LARGE SCALE GENOMIC DNA]</scope>
    <source>
        <strain evidence="3">NBRC 110044</strain>
    </source>
</reference>
<proteinExistence type="predicted"/>
<comment type="caution">
    <text evidence="2">The sequence shown here is derived from an EMBL/GenBank/DDBJ whole genome shotgun (WGS) entry which is preliminary data.</text>
</comment>
<dbReference type="Proteomes" id="UP001156706">
    <property type="component" value="Unassembled WGS sequence"/>
</dbReference>
<dbReference type="InterPro" id="IPR003776">
    <property type="entry name" value="YcaO-like_dom"/>
</dbReference>
<dbReference type="PANTHER" id="PTHR37809">
    <property type="entry name" value="RIBOSOMAL PROTEIN S12 METHYLTHIOTRANSFERASE ACCESSORY FACTOR YCAO"/>
    <property type="match status" value="1"/>
</dbReference>
<name>A0ABQ5YBU0_9NEIS</name>
<keyword evidence="3" id="KW-1185">Reference proteome</keyword>
<gene>
    <name evidence="2" type="ORF">GCM10007907_12000</name>
</gene>
<organism evidence="2 3">
    <name type="scientific">Chitinimonas prasina</name>
    <dbReference type="NCBI Taxonomy" id="1434937"/>
    <lineage>
        <taxon>Bacteria</taxon>
        <taxon>Pseudomonadati</taxon>
        <taxon>Pseudomonadota</taxon>
        <taxon>Betaproteobacteria</taxon>
        <taxon>Neisseriales</taxon>
        <taxon>Chitinibacteraceae</taxon>
        <taxon>Chitinimonas</taxon>
    </lineage>
</organism>
<dbReference type="Pfam" id="PF02624">
    <property type="entry name" value="YcaO"/>
    <property type="match status" value="1"/>
</dbReference>
<sequence length="557" mass="60404">MPLLALTECIASAAARLHLPLHLATRDSALESLPFSGPVLLCLQEPGLLALLPLGAAPREALRSAFAFADDFDTFPSFQRQWRWSAKLAVQLETLLQQLAASRLESGPVGVAHVYLNGAFERKYYPAPLATPAPAAADGADNCRAPTPLLQAIELVFGVDSLQNADLGPAPDQASYFRYSPRWNIVGIGRGNTEQQMRRGAIFEFAERWAASMRPANTLTGRQDRLGTAALRPEQLLGMPLGSVADQFPGFSPDRHCDWLPARRISKDGEHSCLVPLALVNYLLPSEPPMAVQRNSNGCALGNSPEEAALFGALEVIERDALLLAWYSRSTPPRLDLDVLPHPASQAVLQLLQLRGYQVACFDITTEFAVPCVLVVLAGQGENQLGAFVTAACHPNPVHALHTALAEALSLLPTAERNHHRSQGVPAAGHTAQYQRYADPAQRSHFDHLLGAPVSMTVAAFVARQPYDNPSPQQAYRQLYRHLAQLGYELIVCDNTPPQLAALGLHSARAYIPGTLYLSFGETPPHTLPQRYAAAARALHWLPEGSLPTHLPPHPLG</sequence>
<evidence type="ECO:0000259" key="1">
    <source>
        <dbReference type="PROSITE" id="PS51664"/>
    </source>
</evidence>
<dbReference type="EMBL" id="BSOG01000001">
    <property type="protein sequence ID" value="GLR12410.1"/>
    <property type="molecule type" value="Genomic_DNA"/>
</dbReference>
<evidence type="ECO:0000313" key="2">
    <source>
        <dbReference type="EMBL" id="GLR12410.1"/>
    </source>
</evidence>
<dbReference type="Gene3D" id="3.30.1330.230">
    <property type="match status" value="1"/>
</dbReference>
<feature type="domain" description="YcaO" evidence="1">
    <location>
        <begin position="189"/>
        <end position="557"/>
    </location>
</feature>